<dbReference type="Proteomes" id="UP000248044">
    <property type="component" value="Chromosome"/>
</dbReference>
<keyword evidence="4" id="KW-0238">DNA-binding</keyword>
<dbReference type="GO" id="GO:0003677">
    <property type="term" value="F:DNA binding"/>
    <property type="evidence" value="ECO:0007669"/>
    <property type="project" value="UniProtKB-KW"/>
</dbReference>
<name>A0A2U9II69_9CREN</name>
<dbReference type="NCBIfam" id="TIGR01766">
    <property type="entry name" value="IS200/IS605 family accessory protein TnpB-like domain"/>
    <property type="match status" value="1"/>
</dbReference>
<keyword evidence="3" id="KW-0815">Transposition</keyword>
<dbReference type="GeneID" id="36833475"/>
<dbReference type="EMBL" id="CP029289">
    <property type="protein sequence ID" value="AWR95686.1"/>
    <property type="molecule type" value="Genomic_DNA"/>
</dbReference>
<feature type="domain" description="Probable transposase IS891/IS1136/IS1341" evidence="6">
    <location>
        <begin position="194"/>
        <end position="300"/>
    </location>
</feature>
<dbReference type="NCBIfam" id="NF040570">
    <property type="entry name" value="guided_TnpB"/>
    <property type="match status" value="1"/>
</dbReference>
<evidence type="ECO:0000313" key="8">
    <source>
        <dbReference type="EMBL" id="AWR95686.1"/>
    </source>
</evidence>
<sequence length="433" mass="51169">MSKSLRLKSFQPEEEYVYLTYSLKNDKKEETKILLENYRVLLQKALDWLWERVKIERKEVKKGKKVLTKIKITLPKKKEVYKTLRDELEKVNKLASHYVDKAISDAYSILNSWRRRAEKGQASLRKPTLRKVYVRVKSTLRKVKGEEVRITVIPYEYITFSWSHTWFSRRVEGLELGEPIIKEDKVYLPFRYKLPWNSPIDFLSIDSNLYTLDAYDGDKFVTFSIKELYSLKFGMELKRSKIQSFASKHGRKGKLLMRKYSHRERNRVLDYVHKFVNKLLGMYPLTMFAVEKLNKKEMFQDASDRLSKKISRTVWRSIHRVLKYKASLYGSFVKEVSPYLTSKSCPRCGWVSRKVGRTFRCERCGFTLDRQLNASLNIYLRMCGFPHLFFTPTGSRWVGVIPLKGRRGMNGAMPRDSGEAQGLRIGYKFMKIQ</sequence>
<evidence type="ECO:0000256" key="4">
    <source>
        <dbReference type="ARBA" id="ARBA00023125"/>
    </source>
</evidence>
<gene>
    <name evidence="8" type="ORF">DFR85_14925</name>
</gene>
<dbReference type="RefSeq" id="WP_110271564.1">
    <property type="nucleotide sequence ID" value="NZ_CP029289.2"/>
</dbReference>
<reference evidence="8 9" key="1">
    <citation type="submission" date="2018-05" db="EMBL/GenBank/DDBJ databases">
        <title>Complete Genome Sequences of Extremely Thermoacidophilic, Metal-Mobilizing Type-Strain Members of the Archaeal Family Sulfolobaceae: Acidianus brierleyi DSM-1651T, Acidianus sulfidivorans DSM-18786T, Metallosphaera hakonensis DSM-7519T, and Metallosphaera prunae DSM-10039T.</title>
        <authorList>
            <person name="Counts J.A."/>
            <person name="Kelly R.M."/>
        </authorList>
    </citation>
    <scope>NUCLEOTIDE SEQUENCE [LARGE SCALE GENOMIC DNA]</scope>
    <source>
        <strain evidence="8 9">DSM 1651</strain>
    </source>
</reference>
<dbReference type="InterPro" id="IPR001959">
    <property type="entry name" value="Transposase"/>
</dbReference>
<dbReference type="PANTHER" id="PTHR30405">
    <property type="entry name" value="TRANSPOSASE"/>
    <property type="match status" value="1"/>
</dbReference>
<evidence type="ECO:0000256" key="3">
    <source>
        <dbReference type="ARBA" id="ARBA00022578"/>
    </source>
</evidence>
<evidence type="ECO:0000256" key="1">
    <source>
        <dbReference type="ARBA" id="ARBA00008761"/>
    </source>
</evidence>
<keyword evidence="5" id="KW-0233">DNA recombination</keyword>
<keyword evidence="9" id="KW-1185">Reference proteome</keyword>
<feature type="domain" description="Cas12f1-like TNB" evidence="7">
    <location>
        <begin position="315"/>
        <end position="378"/>
    </location>
</feature>
<organism evidence="8 9">
    <name type="scientific">Acidianus brierleyi</name>
    <dbReference type="NCBI Taxonomy" id="41673"/>
    <lineage>
        <taxon>Archaea</taxon>
        <taxon>Thermoproteota</taxon>
        <taxon>Thermoprotei</taxon>
        <taxon>Sulfolobales</taxon>
        <taxon>Sulfolobaceae</taxon>
        <taxon>Acidianus</taxon>
    </lineage>
</organism>
<comment type="similarity">
    <text evidence="1">In the C-terminal section; belongs to the transposase 35 family.</text>
</comment>
<comment type="similarity">
    <text evidence="2">In the N-terminal section; belongs to the transposase 2 family.</text>
</comment>
<accession>A0A2U9II69</accession>
<dbReference type="GO" id="GO:0032196">
    <property type="term" value="P:transposition"/>
    <property type="evidence" value="ECO:0007669"/>
    <property type="project" value="UniProtKB-KW"/>
</dbReference>
<dbReference type="AlphaFoldDB" id="A0A2U9II69"/>
<dbReference type="OrthoDB" id="41819at2157"/>
<dbReference type="InterPro" id="IPR051399">
    <property type="entry name" value="RNA-guided_DNA_endo/Transpos"/>
</dbReference>
<dbReference type="GO" id="GO:0006310">
    <property type="term" value="P:DNA recombination"/>
    <property type="evidence" value="ECO:0007669"/>
    <property type="project" value="UniProtKB-KW"/>
</dbReference>
<evidence type="ECO:0000313" key="9">
    <source>
        <dbReference type="Proteomes" id="UP000248044"/>
    </source>
</evidence>
<dbReference type="KEGG" id="abri:DFR85_14925"/>
<protein>
    <submittedName>
        <fullName evidence="8">Transposase</fullName>
    </submittedName>
</protein>
<evidence type="ECO:0000256" key="5">
    <source>
        <dbReference type="ARBA" id="ARBA00023172"/>
    </source>
</evidence>
<evidence type="ECO:0000259" key="7">
    <source>
        <dbReference type="Pfam" id="PF07282"/>
    </source>
</evidence>
<dbReference type="Pfam" id="PF01385">
    <property type="entry name" value="OrfB_IS605"/>
    <property type="match status" value="1"/>
</dbReference>
<dbReference type="Pfam" id="PF07282">
    <property type="entry name" value="Cas12f1-like_TNB"/>
    <property type="match status" value="1"/>
</dbReference>
<dbReference type="InterPro" id="IPR010095">
    <property type="entry name" value="Cas12f1-like_TNB"/>
</dbReference>
<proteinExistence type="inferred from homology"/>
<evidence type="ECO:0000259" key="6">
    <source>
        <dbReference type="Pfam" id="PF01385"/>
    </source>
</evidence>
<evidence type="ECO:0000256" key="2">
    <source>
        <dbReference type="ARBA" id="ARBA00011044"/>
    </source>
</evidence>
<dbReference type="PANTHER" id="PTHR30405:SF22">
    <property type="entry name" value="TNPB-LIKE PROTEIN MJ1635"/>
    <property type="match status" value="1"/>
</dbReference>